<dbReference type="Pfam" id="PF00528">
    <property type="entry name" value="BPD_transp_1"/>
    <property type="match status" value="1"/>
</dbReference>
<accession>A0A2M8QGP7</accession>
<dbReference type="GO" id="GO:0055085">
    <property type="term" value="P:transmembrane transport"/>
    <property type="evidence" value="ECO:0007669"/>
    <property type="project" value="InterPro"/>
</dbReference>
<dbReference type="SUPFAM" id="SSF161098">
    <property type="entry name" value="MetI-like"/>
    <property type="match status" value="1"/>
</dbReference>
<proteinExistence type="inferred from homology"/>
<evidence type="ECO:0000256" key="4">
    <source>
        <dbReference type="ARBA" id="ARBA00022475"/>
    </source>
</evidence>
<evidence type="ECO:0000256" key="6">
    <source>
        <dbReference type="ARBA" id="ARBA00022692"/>
    </source>
</evidence>
<evidence type="ECO:0000256" key="7">
    <source>
        <dbReference type="ARBA" id="ARBA00022989"/>
    </source>
</evidence>
<evidence type="ECO:0000256" key="3">
    <source>
        <dbReference type="ARBA" id="ARBA00022448"/>
    </source>
</evidence>
<dbReference type="InterPro" id="IPR035906">
    <property type="entry name" value="MetI-like_sf"/>
</dbReference>
<reference evidence="11 12" key="1">
    <citation type="submission" date="2017-11" db="EMBL/GenBank/DDBJ databases">
        <title>Evolution of Phototrophy in the Chloroflexi Phylum Driven by Horizontal Gene Transfer.</title>
        <authorList>
            <person name="Ward L.M."/>
            <person name="Hemp J."/>
            <person name="Shih P.M."/>
            <person name="Mcglynn S.E."/>
            <person name="Fischer W."/>
        </authorList>
    </citation>
    <scope>NUCLEOTIDE SEQUENCE [LARGE SCALE GENOMIC DNA]</scope>
    <source>
        <strain evidence="11">JP3_7</strain>
    </source>
</reference>
<evidence type="ECO:0000256" key="1">
    <source>
        <dbReference type="ARBA" id="ARBA00004651"/>
    </source>
</evidence>
<feature type="transmembrane region" description="Helical" evidence="9">
    <location>
        <begin position="206"/>
        <end position="228"/>
    </location>
</feature>
<evidence type="ECO:0000256" key="5">
    <source>
        <dbReference type="ARBA" id="ARBA00022597"/>
    </source>
</evidence>
<keyword evidence="7 9" id="KW-1133">Transmembrane helix</keyword>
<keyword evidence="3 9" id="KW-0813">Transport</keyword>
<feature type="domain" description="ABC transmembrane type-1" evidence="10">
    <location>
        <begin position="67"/>
        <end position="256"/>
    </location>
</feature>
<comment type="similarity">
    <text evidence="2">Belongs to the binding-protein-dependent transport system permease family. MalFG subfamily.</text>
</comment>
<dbReference type="PROSITE" id="PS50928">
    <property type="entry name" value="ABC_TM1"/>
    <property type="match status" value="1"/>
</dbReference>
<feature type="transmembrane region" description="Helical" evidence="9">
    <location>
        <begin position="12"/>
        <end position="33"/>
    </location>
</feature>
<dbReference type="InterPro" id="IPR050901">
    <property type="entry name" value="BP-dep_ABC_trans_perm"/>
</dbReference>
<keyword evidence="6 9" id="KW-0812">Transmembrane</keyword>
<dbReference type="Proteomes" id="UP000230790">
    <property type="component" value="Unassembled WGS sequence"/>
</dbReference>
<protein>
    <submittedName>
        <fullName evidence="11">Carbohydrate ABC transporter permease</fullName>
    </submittedName>
</protein>
<keyword evidence="8 9" id="KW-0472">Membrane</keyword>
<evidence type="ECO:0000256" key="9">
    <source>
        <dbReference type="RuleBase" id="RU363032"/>
    </source>
</evidence>
<dbReference type="CDD" id="cd06261">
    <property type="entry name" value="TM_PBP2"/>
    <property type="match status" value="1"/>
</dbReference>
<evidence type="ECO:0000256" key="8">
    <source>
        <dbReference type="ARBA" id="ARBA00023136"/>
    </source>
</evidence>
<comment type="subcellular location">
    <subcellularLocation>
        <location evidence="1 9">Cell membrane</location>
        <topology evidence="1 9">Multi-pass membrane protein</topology>
    </subcellularLocation>
</comment>
<gene>
    <name evidence="11" type="ORF">CUN48_00475</name>
</gene>
<dbReference type="EMBL" id="PGTN01000002">
    <property type="protein sequence ID" value="PJF48976.1"/>
    <property type="molecule type" value="Genomic_DNA"/>
</dbReference>
<evidence type="ECO:0000256" key="2">
    <source>
        <dbReference type="ARBA" id="ARBA00009047"/>
    </source>
</evidence>
<dbReference type="GO" id="GO:0005886">
    <property type="term" value="C:plasma membrane"/>
    <property type="evidence" value="ECO:0007669"/>
    <property type="project" value="UniProtKB-SubCell"/>
</dbReference>
<evidence type="ECO:0000313" key="12">
    <source>
        <dbReference type="Proteomes" id="UP000230790"/>
    </source>
</evidence>
<evidence type="ECO:0000259" key="10">
    <source>
        <dbReference type="PROSITE" id="PS50928"/>
    </source>
</evidence>
<comment type="caution">
    <text evidence="11">The sequence shown here is derived from an EMBL/GenBank/DDBJ whole genome shotgun (WGS) entry which is preliminary data.</text>
</comment>
<keyword evidence="5" id="KW-0762">Sugar transport</keyword>
<sequence>MKRLQREAPILLILSFALGVMLFPYLWTLLASFKTEAAINRPLALGFTPTFAHWRAVLMESSVPLQARNSLLVGALTVGVALLIGAPAAYAFARFNVGGPGLRFTMLAAQMLPPATLIVPLFLIMYSLQLLDSLLAIVAAHLTFILPLTTWFLIGFFDDVPRDLEEQAMVDGCTPWQAFYKVVLPTIRPGMTAAALFGFVLSWNDLFYALLLSGKNSATLPVGIAGFWTFRGIEMGRMSAAIILAVIPMVVASFFVQKYLVRGLGGGAIKG</sequence>
<dbReference type="AlphaFoldDB" id="A0A2M8QGP7"/>
<feature type="transmembrane region" description="Helical" evidence="9">
    <location>
        <begin position="71"/>
        <end position="92"/>
    </location>
</feature>
<feature type="transmembrane region" description="Helical" evidence="9">
    <location>
        <begin position="240"/>
        <end position="261"/>
    </location>
</feature>
<keyword evidence="4" id="KW-1003">Cell membrane</keyword>
<dbReference type="Gene3D" id="1.10.3720.10">
    <property type="entry name" value="MetI-like"/>
    <property type="match status" value="1"/>
</dbReference>
<dbReference type="PANTHER" id="PTHR32243">
    <property type="entry name" value="MALTOSE TRANSPORT SYSTEM PERMEASE-RELATED"/>
    <property type="match status" value="1"/>
</dbReference>
<name>A0A2M8QGP7_9CHLR</name>
<dbReference type="InterPro" id="IPR000515">
    <property type="entry name" value="MetI-like"/>
</dbReference>
<organism evidence="11 12">
    <name type="scientific">Candidatus Thermofonsia Clade 3 bacterium</name>
    <dbReference type="NCBI Taxonomy" id="2364212"/>
    <lineage>
        <taxon>Bacteria</taxon>
        <taxon>Bacillati</taxon>
        <taxon>Chloroflexota</taxon>
        <taxon>Candidatus Thermofontia</taxon>
        <taxon>Candidatus Thermofonsia Clade 3</taxon>
    </lineage>
</organism>
<dbReference type="PANTHER" id="PTHR32243:SF50">
    <property type="entry name" value="MALTOSE_MALTODEXTRIN TRANSPORT SYSTEM PERMEASE PROTEIN MALG"/>
    <property type="match status" value="1"/>
</dbReference>
<feature type="transmembrane region" description="Helical" evidence="9">
    <location>
        <begin position="134"/>
        <end position="157"/>
    </location>
</feature>
<feature type="transmembrane region" description="Helical" evidence="9">
    <location>
        <begin position="104"/>
        <end position="128"/>
    </location>
</feature>
<evidence type="ECO:0000313" key="11">
    <source>
        <dbReference type="EMBL" id="PJF48976.1"/>
    </source>
</evidence>